<feature type="non-terminal residue" evidence="1">
    <location>
        <position position="42"/>
    </location>
</feature>
<sequence>MILLTDEDFLVLVIHISSIIDCPEAEGIRNTKVLLTQKQKSC</sequence>
<proteinExistence type="predicted"/>
<accession>A0AAV1YT49</accession>
<evidence type="ECO:0000313" key="1">
    <source>
        <dbReference type="EMBL" id="CAL1261003.1"/>
    </source>
</evidence>
<gene>
    <name evidence="1" type="ORF">LARSCL_LOCUS152</name>
</gene>
<dbReference type="Proteomes" id="UP001497382">
    <property type="component" value="Unassembled WGS sequence"/>
</dbReference>
<keyword evidence="2" id="KW-1185">Reference proteome</keyword>
<protein>
    <submittedName>
        <fullName evidence="1">Uncharacterized protein</fullName>
    </submittedName>
</protein>
<name>A0AAV1YT49_9ARAC</name>
<organism evidence="1 2">
    <name type="scientific">Larinioides sclopetarius</name>
    <dbReference type="NCBI Taxonomy" id="280406"/>
    <lineage>
        <taxon>Eukaryota</taxon>
        <taxon>Metazoa</taxon>
        <taxon>Ecdysozoa</taxon>
        <taxon>Arthropoda</taxon>
        <taxon>Chelicerata</taxon>
        <taxon>Arachnida</taxon>
        <taxon>Araneae</taxon>
        <taxon>Araneomorphae</taxon>
        <taxon>Entelegynae</taxon>
        <taxon>Araneoidea</taxon>
        <taxon>Araneidae</taxon>
        <taxon>Larinioides</taxon>
    </lineage>
</organism>
<dbReference type="EMBL" id="CAXIEN010000001">
    <property type="protein sequence ID" value="CAL1261003.1"/>
    <property type="molecule type" value="Genomic_DNA"/>
</dbReference>
<comment type="caution">
    <text evidence="1">The sequence shown here is derived from an EMBL/GenBank/DDBJ whole genome shotgun (WGS) entry which is preliminary data.</text>
</comment>
<evidence type="ECO:0000313" key="2">
    <source>
        <dbReference type="Proteomes" id="UP001497382"/>
    </source>
</evidence>
<reference evidence="1 2" key="1">
    <citation type="submission" date="2024-04" db="EMBL/GenBank/DDBJ databases">
        <authorList>
            <person name="Rising A."/>
            <person name="Reimegard J."/>
            <person name="Sonavane S."/>
            <person name="Akerstrom W."/>
            <person name="Nylinder S."/>
            <person name="Hedman E."/>
            <person name="Kallberg Y."/>
        </authorList>
    </citation>
    <scope>NUCLEOTIDE SEQUENCE [LARGE SCALE GENOMIC DNA]</scope>
</reference>
<dbReference type="AlphaFoldDB" id="A0AAV1YT49"/>